<name>A0A183J7N1_9BILA</name>
<sequence>MQPAESLAYSLWSERWPSVGGRRPTTLPAVSQSNAYGAERLAVDIPPLFQWRRDKKAKSDLSDRTGQSLVNTTRGPTVSLPSDKTYRKQMYPNPSLTRTTIGHYAITYAHGLRLPSGPQVEKQQQKRENSPHLVIAGVKDGRKSTVITASTAPELDP</sequence>
<evidence type="ECO:0000256" key="1">
    <source>
        <dbReference type="SAM" id="MobiDB-lite"/>
    </source>
</evidence>
<reference evidence="2 3" key="2">
    <citation type="submission" date="2018-11" db="EMBL/GenBank/DDBJ databases">
        <authorList>
            <consortium name="Pathogen Informatics"/>
        </authorList>
    </citation>
    <scope>NUCLEOTIDE SEQUENCE [LARGE SCALE GENOMIC DNA]</scope>
</reference>
<proteinExistence type="predicted"/>
<dbReference type="AlphaFoldDB" id="A0A183J7N1"/>
<dbReference type="Proteomes" id="UP000270296">
    <property type="component" value="Unassembled WGS sequence"/>
</dbReference>
<evidence type="ECO:0000313" key="3">
    <source>
        <dbReference type="Proteomes" id="UP000270296"/>
    </source>
</evidence>
<organism evidence="4">
    <name type="scientific">Soboliphyme baturini</name>
    <dbReference type="NCBI Taxonomy" id="241478"/>
    <lineage>
        <taxon>Eukaryota</taxon>
        <taxon>Metazoa</taxon>
        <taxon>Ecdysozoa</taxon>
        <taxon>Nematoda</taxon>
        <taxon>Enoplea</taxon>
        <taxon>Dorylaimia</taxon>
        <taxon>Dioctophymatida</taxon>
        <taxon>Dioctophymatoidea</taxon>
        <taxon>Soboliphymatidae</taxon>
        <taxon>Soboliphyme</taxon>
    </lineage>
</organism>
<accession>A0A183J7N1</accession>
<evidence type="ECO:0000313" key="2">
    <source>
        <dbReference type="EMBL" id="VDP43699.1"/>
    </source>
</evidence>
<reference evidence="4" key="1">
    <citation type="submission" date="2016-06" db="UniProtKB">
        <authorList>
            <consortium name="WormBaseParasite"/>
        </authorList>
    </citation>
    <scope>IDENTIFICATION</scope>
</reference>
<feature type="compositionally biased region" description="Polar residues" evidence="1">
    <location>
        <begin position="64"/>
        <end position="82"/>
    </location>
</feature>
<keyword evidence="3" id="KW-1185">Reference proteome</keyword>
<evidence type="ECO:0000313" key="4">
    <source>
        <dbReference type="WBParaSite" id="SBAD_0001227601-mRNA-1"/>
    </source>
</evidence>
<gene>
    <name evidence="2" type="ORF">SBAD_LOCUS11879</name>
</gene>
<feature type="region of interest" description="Disordered" evidence="1">
    <location>
        <begin position="117"/>
        <end position="157"/>
    </location>
</feature>
<dbReference type="WBParaSite" id="SBAD_0001227601-mRNA-1">
    <property type="protein sequence ID" value="SBAD_0001227601-mRNA-1"/>
    <property type="gene ID" value="SBAD_0001227601"/>
</dbReference>
<protein>
    <submittedName>
        <fullName evidence="2 4">Uncharacterized protein</fullName>
    </submittedName>
</protein>
<dbReference type="EMBL" id="UZAM01016544">
    <property type="protein sequence ID" value="VDP43699.1"/>
    <property type="molecule type" value="Genomic_DNA"/>
</dbReference>
<feature type="region of interest" description="Disordered" evidence="1">
    <location>
        <begin position="56"/>
        <end position="94"/>
    </location>
</feature>